<dbReference type="Pfam" id="PF22042">
    <property type="entry name" value="EF-G_D2"/>
    <property type="match status" value="1"/>
</dbReference>
<dbReference type="SUPFAM" id="SSF52156">
    <property type="entry name" value="Initiation factor IF2/eIF5b, domain 3"/>
    <property type="match status" value="1"/>
</dbReference>
<dbReference type="CDD" id="cd03702">
    <property type="entry name" value="IF2_mtIF2_II"/>
    <property type="match status" value="1"/>
</dbReference>
<organism evidence="11 12">
    <name type="scientific">Mycoplasmopsis meleagridis ATCC 25294</name>
    <dbReference type="NCBI Taxonomy" id="1264554"/>
    <lineage>
        <taxon>Bacteria</taxon>
        <taxon>Bacillati</taxon>
        <taxon>Mycoplasmatota</taxon>
        <taxon>Mycoplasmoidales</taxon>
        <taxon>Metamycoplasmataceae</taxon>
        <taxon>Mycoplasmopsis</taxon>
    </lineage>
</organism>
<dbReference type="InterPro" id="IPR005225">
    <property type="entry name" value="Small_GTP-bd"/>
</dbReference>
<keyword evidence="12" id="KW-1185">Reference proteome</keyword>
<dbReference type="InterPro" id="IPR044145">
    <property type="entry name" value="IF2_II"/>
</dbReference>
<comment type="subcellular location">
    <subcellularLocation>
        <location evidence="8">Cytoplasm</location>
    </subcellularLocation>
</comment>
<reference evidence="11 12" key="1">
    <citation type="submission" date="2015-03" db="EMBL/GenBank/DDBJ databases">
        <title>Genome sequence of Mycoplasma meleagridis strain ATCC 25294.</title>
        <authorList>
            <person name="Yacoub E."/>
            <person name="Blanchard A."/>
            <person name="Sirand-Pugnet P."/>
            <person name="Mardassi B.B.A."/>
        </authorList>
    </citation>
    <scope>NUCLEOTIDE SEQUENCE [LARGE SCALE GENOMIC DNA]</scope>
    <source>
        <strain evidence="11 12">ATCC 25294</strain>
    </source>
</reference>
<dbReference type="Pfam" id="PF11987">
    <property type="entry name" value="IF-2"/>
    <property type="match status" value="1"/>
</dbReference>
<feature type="binding site" evidence="8">
    <location>
        <begin position="219"/>
        <end position="222"/>
    </location>
    <ligand>
        <name>GTP</name>
        <dbReference type="ChEBI" id="CHEBI:37565"/>
    </ligand>
</feature>
<feature type="binding site" evidence="8">
    <location>
        <begin position="165"/>
        <end position="169"/>
    </location>
    <ligand>
        <name>GTP</name>
        <dbReference type="ChEBI" id="CHEBI:37565"/>
    </ligand>
</feature>
<evidence type="ECO:0000256" key="4">
    <source>
        <dbReference type="ARBA" id="ARBA00022741"/>
    </source>
</evidence>
<dbReference type="GO" id="GO:0005829">
    <property type="term" value="C:cytosol"/>
    <property type="evidence" value="ECO:0007669"/>
    <property type="project" value="TreeGrafter"/>
</dbReference>
<dbReference type="SUPFAM" id="SSF50447">
    <property type="entry name" value="Translation proteins"/>
    <property type="match status" value="2"/>
</dbReference>
<dbReference type="GO" id="GO:0003924">
    <property type="term" value="F:GTPase activity"/>
    <property type="evidence" value="ECO:0007669"/>
    <property type="project" value="UniProtKB-UniRule"/>
</dbReference>
<evidence type="ECO:0000256" key="9">
    <source>
        <dbReference type="RuleBase" id="RU000644"/>
    </source>
</evidence>
<evidence type="ECO:0000256" key="7">
    <source>
        <dbReference type="ARBA" id="ARBA00025162"/>
    </source>
</evidence>
<dbReference type="PATRIC" id="fig|1264554.4.peg.128"/>
<comment type="similarity">
    <text evidence="1 8 9">Belongs to the TRAFAC class translation factor GTPase superfamily. Classic translation factor GTPase family. IF-2 subfamily.</text>
</comment>
<dbReference type="InterPro" id="IPR023115">
    <property type="entry name" value="TIF_IF2_dom3"/>
</dbReference>
<dbReference type="FunFam" id="2.40.30.10:FF:000008">
    <property type="entry name" value="Translation initiation factor IF-2"/>
    <property type="match status" value="1"/>
</dbReference>
<evidence type="ECO:0000313" key="12">
    <source>
        <dbReference type="Proteomes" id="UP000033750"/>
    </source>
</evidence>
<dbReference type="Pfam" id="PF00009">
    <property type="entry name" value="GTP_EFTU"/>
    <property type="match status" value="1"/>
</dbReference>
<dbReference type="NCBIfam" id="TIGR00231">
    <property type="entry name" value="small_GTP"/>
    <property type="match status" value="1"/>
</dbReference>
<dbReference type="Proteomes" id="UP000033750">
    <property type="component" value="Unassembled WGS sequence"/>
</dbReference>
<dbReference type="AlphaFoldDB" id="A0A0F5H099"/>
<dbReference type="CDD" id="cd01887">
    <property type="entry name" value="IF2_eIF5B"/>
    <property type="match status" value="1"/>
</dbReference>
<dbReference type="Gene3D" id="3.40.50.300">
    <property type="entry name" value="P-loop containing nucleotide triphosphate hydrolases"/>
    <property type="match status" value="1"/>
</dbReference>
<dbReference type="InterPro" id="IPR006847">
    <property type="entry name" value="IF2_N"/>
</dbReference>
<dbReference type="InterPro" id="IPR053905">
    <property type="entry name" value="EF-G-like_DII"/>
</dbReference>
<keyword evidence="6 8" id="KW-0342">GTP-binding</keyword>
<dbReference type="STRING" id="29561.MM26B8_04780"/>
<dbReference type="FunFam" id="3.40.50.10050:FF:000001">
    <property type="entry name" value="Translation initiation factor IF-2"/>
    <property type="match status" value="1"/>
</dbReference>
<dbReference type="Pfam" id="PF04760">
    <property type="entry name" value="IF2_N"/>
    <property type="match status" value="1"/>
</dbReference>
<evidence type="ECO:0000256" key="8">
    <source>
        <dbReference type="HAMAP-Rule" id="MF_00100"/>
    </source>
</evidence>
<evidence type="ECO:0000256" key="2">
    <source>
        <dbReference type="ARBA" id="ARBA00020675"/>
    </source>
</evidence>
<feature type="domain" description="Tr-type G" evidence="10">
    <location>
        <begin position="110"/>
        <end position="279"/>
    </location>
</feature>
<dbReference type="CDD" id="cd03692">
    <property type="entry name" value="mtIF2_IVc"/>
    <property type="match status" value="1"/>
</dbReference>
<feature type="region of interest" description="G-domain" evidence="8">
    <location>
        <begin position="113"/>
        <end position="261"/>
    </location>
</feature>
<dbReference type="InterPro" id="IPR000178">
    <property type="entry name" value="TF_IF2_bacterial-like"/>
</dbReference>
<sequence>MTKVKRITNDENIKQSLLHVKTEIKDGVFIFSGKMPLNEFAKKINVNANEIIKKFFLKGHVFTINHILDEEQIAGICMDQGLDFRKEQNIDAANFLNEIDFKDDVKLLKKRDPIVTVMGHVDHGKTTLIDYIRKTNVTSTESSGITQHTGAYQALHNNNRITFIDTPGHEVFDQMRSRGAKITDVIILVVAADDGVMPQTKEAIKHAKSAEVPIIVFINKIDKTNKNLERIKRELADNDLVVEEYGGNVPVVLGSAINGTGIDELLTQIVLLTDIMELKANFNRYPFGTVIESKIDKGIGALTTVIVENGRMEKGDFIIAGSSFGRVKMMLDPSNMKQIDYATPGMPVIFSGLNIAPLAGERFIGIYDEKLAKKLANEKAQKDRNDILFNKSQTNNKLNQGKKIVNLIIRSDVQGTAEALESSLAKLSNDEAMIRVISAQAGIVSNSDLLLAQASNALIVMFNNKPSSITKQMAKQHGVSLSYHNVVYKVVEEIEALLEAQKTIVYEEKIIGSARVARLFKYSKVGIIAGCIMNEGSVKLGCKVKVFRNKKMIHEGFIETLQREKNEVKEVSNGKDFGTHLRKYNDVQVDDIFEFYEDVPVTNKTIK</sequence>
<accession>A0A0F5H099</accession>
<proteinExistence type="inferred from homology"/>
<feature type="binding site" evidence="8">
    <location>
        <begin position="119"/>
        <end position="126"/>
    </location>
    <ligand>
        <name>GTP</name>
        <dbReference type="ChEBI" id="CHEBI:37565"/>
    </ligand>
</feature>
<keyword evidence="3 8" id="KW-0396">Initiation factor</keyword>
<gene>
    <name evidence="8 11" type="primary">infB</name>
    <name evidence="11" type="ORF">MMELEA_00960</name>
</gene>
<dbReference type="FunFam" id="3.40.50.300:FF:000019">
    <property type="entry name" value="Translation initiation factor IF-2"/>
    <property type="match status" value="1"/>
</dbReference>
<evidence type="ECO:0000256" key="5">
    <source>
        <dbReference type="ARBA" id="ARBA00022917"/>
    </source>
</evidence>
<name>A0A0F5H099_9BACT</name>
<dbReference type="EMBL" id="JZXN01000017">
    <property type="protein sequence ID" value="KKB26714.1"/>
    <property type="molecule type" value="Genomic_DNA"/>
</dbReference>
<keyword evidence="4 8" id="KW-0547">Nucleotide-binding</keyword>
<dbReference type="PROSITE" id="PS51722">
    <property type="entry name" value="G_TR_2"/>
    <property type="match status" value="1"/>
</dbReference>
<comment type="caution">
    <text evidence="11">The sequence shown here is derived from an EMBL/GenBank/DDBJ whole genome shotgun (WGS) entry which is preliminary data.</text>
</comment>
<dbReference type="PANTHER" id="PTHR43381">
    <property type="entry name" value="TRANSLATION INITIATION FACTOR IF-2-RELATED"/>
    <property type="match status" value="1"/>
</dbReference>
<dbReference type="NCBIfam" id="TIGR00487">
    <property type="entry name" value="IF-2"/>
    <property type="match status" value="1"/>
</dbReference>
<dbReference type="InterPro" id="IPR000795">
    <property type="entry name" value="T_Tr_GTP-bd_dom"/>
</dbReference>
<dbReference type="InterPro" id="IPR009000">
    <property type="entry name" value="Transl_B-barrel_sf"/>
</dbReference>
<evidence type="ECO:0000259" key="10">
    <source>
        <dbReference type="PROSITE" id="PS51722"/>
    </source>
</evidence>
<protein>
    <recommendedName>
        <fullName evidence="2 8">Translation initiation factor IF-2</fullName>
    </recommendedName>
</protein>
<keyword evidence="8" id="KW-0963">Cytoplasm</keyword>
<dbReference type="GO" id="GO:0003743">
    <property type="term" value="F:translation initiation factor activity"/>
    <property type="evidence" value="ECO:0007669"/>
    <property type="project" value="UniProtKB-UniRule"/>
</dbReference>
<dbReference type="InterPro" id="IPR027417">
    <property type="entry name" value="P-loop_NTPase"/>
</dbReference>
<evidence type="ECO:0000313" key="11">
    <source>
        <dbReference type="EMBL" id="KKB26714.1"/>
    </source>
</evidence>
<dbReference type="Gene3D" id="2.40.30.10">
    <property type="entry name" value="Translation factors"/>
    <property type="match status" value="2"/>
</dbReference>
<dbReference type="OrthoDB" id="9811804at2"/>
<dbReference type="GO" id="GO:0005525">
    <property type="term" value="F:GTP binding"/>
    <property type="evidence" value="ECO:0007669"/>
    <property type="project" value="UniProtKB-KW"/>
</dbReference>
<comment type="function">
    <text evidence="7 8 9">One of the essential components for the initiation of protein synthesis. Protects formylmethionyl-tRNA from spontaneous hydrolysis and promotes its binding to the 30S ribosomal subunits. Also involved in the hydrolysis of GTP during the formation of the 70S ribosomal complex.</text>
</comment>
<dbReference type="PANTHER" id="PTHR43381:SF5">
    <property type="entry name" value="TR-TYPE G DOMAIN-CONTAINING PROTEIN"/>
    <property type="match status" value="1"/>
</dbReference>
<dbReference type="SUPFAM" id="SSF52540">
    <property type="entry name" value="P-loop containing nucleoside triphosphate hydrolases"/>
    <property type="match status" value="1"/>
</dbReference>
<keyword evidence="5 8" id="KW-0648">Protein biosynthesis</keyword>
<dbReference type="InterPro" id="IPR036925">
    <property type="entry name" value="TIF_IF2_dom3_sf"/>
</dbReference>
<dbReference type="InterPro" id="IPR015760">
    <property type="entry name" value="TIF_IF2"/>
</dbReference>
<dbReference type="HAMAP" id="MF_00100_B">
    <property type="entry name" value="IF_2_B"/>
    <property type="match status" value="1"/>
</dbReference>
<evidence type="ECO:0000256" key="6">
    <source>
        <dbReference type="ARBA" id="ARBA00023134"/>
    </source>
</evidence>
<evidence type="ECO:0000256" key="3">
    <source>
        <dbReference type="ARBA" id="ARBA00022540"/>
    </source>
</evidence>
<dbReference type="Gene3D" id="3.40.50.10050">
    <property type="entry name" value="Translation initiation factor IF- 2, domain 3"/>
    <property type="match status" value="1"/>
</dbReference>
<evidence type="ECO:0000256" key="1">
    <source>
        <dbReference type="ARBA" id="ARBA00007733"/>
    </source>
</evidence>